<evidence type="ECO:0000313" key="1">
    <source>
        <dbReference type="EMBL" id="AII27035.1"/>
    </source>
</evidence>
<proteinExistence type="predicted"/>
<dbReference type="EMBL" id="KJ888149">
    <property type="protein sequence ID" value="AII27035.1"/>
    <property type="molecule type" value="Genomic_DNA"/>
</dbReference>
<reference evidence="1 2" key="1">
    <citation type="journal article" date="2014" name="Appl. Environ. Microbiol.">
        <title>Combined Use of Bacteriophage K and a Novel Bacteriophage To Reduce Staphylococcus aureus Biofilm Formation.</title>
        <authorList>
            <person name="Alves D.R."/>
            <person name="Gaudion A."/>
            <person name="Bean J.E."/>
            <person name="Perez Esteban P."/>
            <person name="Arnot T.C."/>
            <person name="Harper D.R."/>
            <person name="Kot W."/>
            <person name="Hansen L.H."/>
            <person name="Enright M.C."/>
            <person name="Jenkins A.T."/>
        </authorList>
    </citation>
    <scope>NUCLEOTIDE SEQUENCE [LARGE SCALE GENOMIC DNA]</scope>
</reference>
<name>A0A076G4X7_9CAUD</name>
<dbReference type="RefSeq" id="YP_009098125.1">
    <property type="nucleotide sequence ID" value="NC_025416.1"/>
</dbReference>
<dbReference type="Proteomes" id="UP000028960">
    <property type="component" value="Segment"/>
</dbReference>
<dbReference type="KEGG" id="vg:22276383"/>
<keyword evidence="2" id="KW-1185">Reference proteome</keyword>
<dbReference type="GeneID" id="22276383"/>
<organism evidence="1 2">
    <name type="scientific">Staphylococcus phage MCE-2014</name>
    <dbReference type="NCBI Taxonomy" id="1524910"/>
    <lineage>
        <taxon>Viruses</taxon>
        <taxon>Duplodnaviria</taxon>
        <taxon>Heunggongvirae</taxon>
        <taxon>Uroviricota</taxon>
        <taxon>Caudoviricetes</taxon>
        <taxon>Herelleviridae</taxon>
        <taxon>Twortvirinae</taxon>
        <taxon>Kayvirus</taxon>
        <taxon>Kayvirus MCE2014</taxon>
    </lineage>
</organism>
<evidence type="ECO:0000313" key="2">
    <source>
        <dbReference type="Proteomes" id="UP000028960"/>
    </source>
</evidence>
<sequence>MDFNLKDYAIIPVTDKEGNIVIRIVYVCLRREYSDWVVDKVYGRQESSETWLNFMQDIRNIDRAKLKVEKWQVT</sequence>
<accession>A0A076G4X7</accession>
<protein>
    <submittedName>
        <fullName evidence="1">Uncharacterized protein</fullName>
    </submittedName>
</protein>